<evidence type="ECO:0008006" key="3">
    <source>
        <dbReference type="Google" id="ProtNLM"/>
    </source>
</evidence>
<dbReference type="STRING" id="993692.IV57_GL000232"/>
<sequence>MGLLPDIDEKKTIENVKNYFEHEFPRLIAQSHISLTFVQSPSFDSVGTSGSTRNTQEDKIVGKLGAKQYIEITMKLINNCPHEYKMILKNHYIHSMVNVDVQELIGYGPTRYNELKNLALLYFADSFTDCYDLHVYIPENQKSDVMPVS</sequence>
<accession>A0A0R2LL29</accession>
<proteinExistence type="predicted"/>
<comment type="caution">
    <text evidence="1">The sequence shown here is derived from an EMBL/GenBank/DDBJ whole genome shotgun (WGS) entry which is preliminary data.</text>
</comment>
<dbReference type="Proteomes" id="UP000051006">
    <property type="component" value="Unassembled WGS sequence"/>
</dbReference>
<dbReference type="NCBIfam" id="TIGR01637">
    <property type="entry name" value="phage_arpU"/>
    <property type="match status" value="1"/>
</dbReference>
<dbReference type="EMBL" id="JQCF01000001">
    <property type="protein sequence ID" value="KRO00908.1"/>
    <property type="molecule type" value="Genomic_DNA"/>
</dbReference>
<evidence type="ECO:0000313" key="1">
    <source>
        <dbReference type="EMBL" id="KRO00908.1"/>
    </source>
</evidence>
<gene>
    <name evidence="1" type="ORF">IV57_GL000232</name>
</gene>
<dbReference type="RefSeq" id="WP_057879643.1">
    <property type="nucleotide sequence ID" value="NZ_JQCF01000001.1"/>
</dbReference>
<keyword evidence="2" id="KW-1185">Reference proteome</keyword>
<organism evidence="1 2">
    <name type="scientific">Companilactobacillus kimchiensis</name>
    <dbReference type="NCBI Taxonomy" id="993692"/>
    <lineage>
        <taxon>Bacteria</taxon>
        <taxon>Bacillati</taxon>
        <taxon>Bacillota</taxon>
        <taxon>Bacilli</taxon>
        <taxon>Lactobacillales</taxon>
        <taxon>Lactobacillaceae</taxon>
        <taxon>Companilactobacillus</taxon>
    </lineage>
</organism>
<dbReference type="InterPro" id="IPR006524">
    <property type="entry name" value="ArpU-like"/>
</dbReference>
<name>A0A0R2LL29_9LACO</name>
<dbReference type="PATRIC" id="fig|993692.3.peg.235"/>
<evidence type="ECO:0000313" key="2">
    <source>
        <dbReference type="Proteomes" id="UP000051006"/>
    </source>
</evidence>
<dbReference type="AlphaFoldDB" id="A0A0R2LL29"/>
<protein>
    <recommendedName>
        <fullName evidence="3">ArpU family transcriptional regulator</fullName>
    </recommendedName>
</protein>
<reference evidence="1 2" key="1">
    <citation type="journal article" date="2015" name="Genome Announc.">
        <title>Expanding the biotechnology potential of lactobacilli through comparative genomics of 213 strains and associated genera.</title>
        <authorList>
            <person name="Sun Z."/>
            <person name="Harris H.M."/>
            <person name="McCann A."/>
            <person name="Guo C."/>
            <person name="Argimon S."/>
            <person name="Zhang W."/>
            <person name="Yang X."/>
            <person name="Jeffery I.B."/>
            <person name="Cooney J.C."/>
            <person name="Kagawa T.F."/>
            <person name="Liu W."/>
            <person name="Song Y."/>
            <person name="Salvetti E."/>
            <person name="Wrobel A."/>
            <person name="Rasinkangas P."/>
            <person name="Parkhill J."/>
            <person name="Rea M.C."/>
            <person name="O'Sullivan O."/>
            <person name="Ritari J."/>
            <person name="Douillard F.P."/>
            <person name="Paul Ross R."/>
            <person name="Yang R."/>
            <person name="Briner A.E."/>
            <person name="Felis G.E."/>
            <person name="de Vos W.M."/>
            <person name="Barrangou R."/>
            <person name="Klaenhammer T.R."/>
            <person name="Caufield P.W."/>
            <person name="Cui Y."/>
            <person name="Zhang H."/>
            <person name="O'Toole P.W."/>
        </authorList>
    </citation>
    <scope>NUCLEOTIDE SEQUENCE [LARGE SCALE GENOMIC DNA]</scope>
    <source>
        <strain evidence="1 2">DSM 24716</strain>
    </source>
</reference>